<dbReference type="Gene3D" id="3.30.1300.90">
    <property type="entry name" value="PilM protein, N-terminal domain"/>
    <property type="match status" value="1"/>
</dbReference>
<accession>A0A0D6IRJ8</accession>
<dbReference type="InterPro" id="IPR009987">
    <property type="entry name" value="IM_PilM"/>
</dbReference>
<name>A0A0D6IRJ8_ALCXX</name>
<feature type="signal peptide" evidence="1">
    <location>
        <begin position="1"/>
        <end position="19"/>
    </location>
</feature>
<dbReference type="AlphaFoldDB" id="A0A0D6IRJ8"/>
<feature type="chain" id="PRO_5041039307" evidence="1">
    <location>
        <begin position="20"/>
        <end position="150"/>
    </location>
</feature>
<proteinExistence type="predicted"/>
<dbReference type="Proteomes" id="UP000285324">
    <property type="component" value="Unassembled WGS sequence"/>
</dbReference>
<dbReference type="EMBL" id="QVXO01000003">
    <property type="protein sequence ID" value="RPJ93283.1"/>
    <property type="molecule type" value="Genomic_DNA"/>
</dbReference>
<keyword evidence="1" id="KW-0732">Signal</keyword>
<dbReference type="RefSeq" id="WP_006226464.1">
    <property type="nucleotide sequence ID" value="NZ_AP028040.1"/>
</dbReference>
<dbReference type="OrthoDB" id="8663758at2"/>
<dbReference type="KEGG" id="axx:ERS451415_05736"/>
<sequence>MSILMIPLLALFILIASLASTSEQTTLDMQQQHEAVVSGGSLRIYANSVARFAKSNPTFSGSAPSTALDLPTWFSPQFGTGNVVVGGTAYIYFLPGGRAVDLYRMFPDDEDGLPILFGVARSGILSSPSGGAAVLSLPPGVPDGAIVYVL</sequence>
<gene>
    <name evidence="2" type="ORF">DY367_02845</name>
</gene>
<comment type="caution">
    <text evidence="2">The sequence shown here is derived from an EMBL/GenBank/DDBJ whole genome shotgun (WGS) entry which is preliminary data.</text>
</comment>
<dbReference type="InterPro" id="IPR041884">
    <property type="entry name" value="PilM_C-ter"/>
</dbReference>
<dbReference type="InterPro" id="IPR041883">
    <property type="entry name" value="PilM_N-ter"/>
</dbReference>
<organism evidence="2 3">
    <name type="scientific">Alcaligenes xylosoxydans xylosoxydans</name>
    <name type="common">Achromobacter xylosoxidans</name>
    <dbReference type="NCBI Taxonomy" id="85698"/>
    <lineage>
        <taxon>Bacteria</taxon>
        <taxon>Pseudomonadati</taxon>
        <taxon>Pseudomonadota</taxon>
        <taxon>Betaproteobacteria</taxon>
        <taxon>Burkholderiales</taxon>
        <taxon>Alcaligenaceae</taxon>
        <taxon>Achromobacter</taxon>
    </lineage>
</organism>
<evidence type="ECO:0000313" key="3">
    <source>
        <dbReference type="Proteomes" id="UP000285324"/>
    </source>
</evidence>
<evidence type="ECO:0000256" key="1">
    <source>
        <dbReference type="SAM" id="SignalP"/>
    </source>
</evidence>
<dbReference type="Pfam" id="PF07419">
    <property type="entry name" value="PilM"/>
    <property type="match status" value="1"/>
</dbReference>
<protein>
    <submittedName>
        <fullName evidence="2">PilM protein</fullName>
    </submittedName>
</protein>
<dbReference type="Gene3D" id="6.20.120.30">
    <property type="entry name" value="PilM protein, C-terminal domain"/>
    <property type="match status" value="1"/>
</dbReference>
<reference evidence="2 3" key="1">
    <citation type="submission" date="2018-08" db="EMBL/GenBank/DDBJ databases">
        <title>Achromobacter xylosoxidans Genome sequencing and assembly.</title>
        <authorList>
            <person name="Wang R."/>
            <person name="Rensing C."/>
            <person name="Li Y."/>
        </authorList>
    </citation>
    <scope>NUCLEOTIDE SEQUENCE [LARGE SCALE GENOMIC DNA]</scope>
    <source>
        <strain evidence="2 3">GD003A</strain>
    </source>
</reference>
<evidence type="ECO:0000313" key="2">
    <source>
        <dbReference type="EMBL" id="RPJ93283.1"/>
    </source>
</evidence>